<dbReference type="InterPro" id="IPR050645">
    <property type="entry name" value="Histidine_acid_phosphatase"/>
</dbReference>
<name>A0A0V1EVJ9_TRIPS</name>
<reference evidence="10 11" key="1">
    <citation type="submission" date="2015-01" db="EMBL/GenBank/DDBJ databases">
        <title>Evolution of Trichinella species and genotypes.</title>
        <authorList>
            <person name="Korhonen P.K."/>
            <person name="Edoardo P."/>
            <person name="Giuseppe L.R."/>
            <person name="Gasser R.B."/>
        </authorList>
    </citation>
    <scope>NUCLEOTIDE SEQUENCE [LARGE SCALE GENOMIC DNA]</scope>
    <source>
        <strain evidence="10">ISS13</strain>
    </source>
</reference>
<dbReference type="InterPro" id="IPR029033">
    <property type="entry name" value="His_PPase_superfam"/>
</dbReference>
<dbReference type="Gene3D" id="3.40.50.1240">
    <property type="entry name" value="Phosphoglycerate mutase-like"/>
    <property type="match status" value="1"/>
</dbReference>
<dbReference type="EMBL" id="JYDR01000005">
    <property type="protein sequence ID" value="KRY77880.1"/>
    <property type="molecule type" value="Genomic_DNA"/>
</dbReference>
<dbReference type="InterPro" id="IPR033379">
    <property type="entry name" value="Acid_Pase_AS"/>
</dbReference>
<accession>A0A0V1EVJ9</accession>
<keyword evidence="8" id="KW-0812">Transmembrane</keyword>
<feature type="transmembrane region" description="Helical" evidence="8">
    <location>
        <begin position="413"/>
        <end position="437"/>
    </location>
</feature>
<keyword evidence="6" id="KW-1015">Disulfide bond</keyword>
<evidence type="ECO:0000256" key="4">
    <source>
        <dbReference type="ARBA" id="ARBA00022729"/>
    </source>
</evidence>
<sequence length="456" mass="52467">MIAAVKCFAIHFIVVVIVFALPSEEALRLVQVVWRHGARASLENTFLNCSHSSEYGAGELSQVGFIEQYELGQFLHERYKNFLSEFKMDEIYVRSTDTNRTILSALVNLAGLFPHISNDSALHLNWQPIPVHSVSKDNDPHFAFYSIVHVAFKLLYTFAKCKKVDDIYWNEVMTSAPVLKLMHEHAELFDMLRKQTGFSLKTLDDIYQVYEPLYSLVNEKKKFFRLIHRINMQIKNDGFLPCLPEWLTVELYEIIEHLYRVSTTFYYNDQRIKPYRGGILLEHMANQIHKKILGSIPKAKYFGYSTHDLTLIGLLENLNVYNAENHPEFSAALMVELHETSTHGYTIELWYRTSLNNNTLKQLFIPECSPTCSAEQFLNFSKDKGVTDWFESCESVLSTTTTSTMQDMNQSDLVVILLSVCTGICCLLLLLFVGILYNGKKVSPQQFTNQEELSKA</sequence>
<dbReference type="Proteomes" id="UP000054632">
    <property type="component" value="Unassembled WGS sequence"/>
</dbReference>
<evidence type="ECO:0000256" key="2">
    <source>
        <dbReference type="ARBA" id="ARBA00005375"/>
    </source>
</evidence>
<evidence type="ECO:0000256" key="6">
    <source>
        <dbReference type="ARBA" id="ARBA00023157"/>
    </source>
</evidence>
<dbReference type="EC" id="3.1.3.2" evidence="3"/>
<evidence type="ECO:0000313" key="11">
    <source>
        <dbReference type="Proteomes" id="UP000054632"/>
    </source>
</evidence>
<comment type="caution">
    <text evidence="10">The sequence shown here is derived from an EMBL/GenBank/DDBJ whole genome shotgun (WGS) entry which is preliminary data.</text>
</comment>
<evidence type="ECO:0000256" key="9">
    <source>
        <dbReference type="SAM" id="SignalP"/>
    </source>
</evidence>
<dbReference type="GO" id="GO:0003993">
    <property type="term" value="F:acid phosphatase activity"/>
    <property type="evidence" value="ECO:0007669"/>
    <property type="project" value="UniProtKB-EC"/>
</dbReference>
<dbReference type="AlphaFoldDB" id="A0A0V1EVJ9"/>
<gene>
    <name evidence="10" type="primary">pho-5</name>
    <name evidence="10" type="ORF">T4A_1677</name>
</gene>
<comment type="similarity">
    <text evidence="2">Belongs to the histidine acid phosphatase family.</text>
</comment>
<dbReference type="CDD" id="cd07061">
    <property type="entry name" value="HP_HAP_like"/>
    <property type="match status" value="1"/>
</dbReference>
<feature type="chain" id="PRO_5006877572" description="acid phosphatase" evidence="9">
    <location>
        <begin position="21"/>
        <end position="456"/>
    </location>
</feature>
<dbReference type="PROSITE" id="PS00616">
    <property type="entry name" value="HIS_ACID_PHOSPHAT_1"/>
    <property type="match status" value="1"/>
</dbReference>
<dbReference type="PANTHER" id="PTHR11567">
    <property type="entry name" value="ACID PHOSPHATASE-RELATED"/>
    <property type="match status" value="1"/>
</dbReference>
<keyword evidence="8" id="KW-0472">Membrane</keyword>
<evidence type="ECO:0000256" key="1">
    <source>
        <dbReference type="ARBA" id="ARBA00000032"/>
    </source>
</evidence>
<proteinExistence type="inferred from homology"/>
<evidence type="ECO:0000256" key="7">
    <source>
        <dbReference type="ARBA" id="ARBA00023180"/>
    </source>
</evidence>
<keyword evidence="8" id="KW-1133">Transmembrane helix</keyword>
<evidence type="ECO:0000256" key="5">
    <source>
        <dbReference type="ARBA" id="ARBA00022801"/>
    </source>
</evidence>
<keyword evidence="4 9" id="KW-0732">Signal</keyword>
<dbReference type="SUPFAM" id="SSF53254">
    <property type="entry name" value="Phosphoglycerate mutase-like"/>
    <property type="match status" value="1"/>
</dbReference>
<evidence type="ECO:0000256" key="3">
    <source>
        <dbReference type="ARBA" id="ARBA00012646"/>
    </source>
</evidence>
<dbReference type="InterPro" id="IPR000560">
    <property type="entry name" value="His_Pase_clade-2"/>
</dbReference>
<evidence type="ECO:0000313" key="10">
    <source>
        <dbReference type="EMBL" id="KRY77880.1"/>
    </source>
</evidence>
<evidence type="ECO:0000256" key="8">
    <source>
        <dbReference type="SAM" id="Phobius"/>
    </source>
</evidence>
<feature type="signal peptide" evidence="9">
    <location>
        <begin position="1"/>
        <end position="20"/>
    </location>
</feature>
<protein>
    <recommendedName>
        <fullName evidence="3">acid phosphatase</fullName>
        <ecNumber evidence="3">3.1.3.2</ecNumber>
    </recommendedName>
</protein>
<comment type="catalytic activity">
    <reaction evidence="1">
        <text>a phosphate monoester + H2O = an alcohol + phosphate</text>
        <dbReference type="Rhea" id="RHEA:15017"/>
        <dbReference type="ChEBI" id="CHEBI:15377"/>
        <dbReference type="ChEBI" id="CHEBI:30879"/>
        <dbReference type="ChEBI" id="CHEBI:43474"/>
        <dbReference type="ChEBI" id="CHEBI:67140"/>
        <dbReference type="EC" id="3.1.3.2"/>
    </reaction>
</comment>
<organism evidence="10 11">
    <name type="scientific">Trichinella pseudospiralis</name>
    <name type="common">Parasitic roundworm</name>
    <dbReference type="NCBI Taxonomy" id="6337"/>
    <lineage>
        <taxon>Eukaryota</taxon>
        <taxon>Metazoa</taxon>
        <taxon>Ecdysozoa</taxon>
        <taxon>Nematoda</taxon>
        <taxon>Enoplea</taxon>
        <taxon>Dorylaimia</taxon>
        <taxon>Trichinellida</taxon>
        <taxon>Trichinellidae</taxon>
        <taxon>Trichinella</taxon>
    </lineage>
</organism>
<keyword evidence="5" id="KW-0378">Hydrolase</keyword>
<dbReference type="PANTHER" id="PTHR11567:SF211">
    <property type="entry name" value="PROSTATIC ACID PHOSPHATASE"/>
    <property type="match status" value="1"/>
</dbReference>
<dbReference type="Pfam" id="PF00328">
    <property type="entry name" value="His_Phos_2"/>
    <property type="match status" value="1"/>
</dbReference>
<keyword evidence="7" id="KW-0325">Glycoprotein</keyword>